<proteinExistence type="predicted"/>
<evidence type="ECO:0000256" key="1">
    <source>
        <dbReference type="SAM" id="MobiDB-lite"/>
    </source>
</evidence>
<accession>A0A2R5GN44</accession>
<gene>
    <name evidence="2" type="ORF">FCC1311_085472</name>
</gene>
<dbReference type="InParanoid" id="A0A2R5GN44"/>
<protein>
    <submittedName>
        <fullName evidence="2">Uncharacterized protein</fullName>
    </submittedName>
</protein>
<evidence type="ECO:0000313" key="2">
    <source>
        <dbReference type="EMBL" id="GBG32322.1"/>
    </source>
</evidence>
<evidence type="ECO:0000313" key="3">
    <source>
        <dbReference type="Proteomes" id="UP000241890"/>
    </source>
</evidence>
<sequence>MTSLDLKWMLMYLETCNSRVVHPEEVQILSRFLQGASSARELALVVLILETLQVLNVKECRLQAVTQYLGMLADPHELARSWPTIIKRLQTHLVTSDQKFEEREVGFLLRCILQDYRHAFQAGDKTKAYGPFANRTFWADIAFRFNVEFPQRRRGVVAIRNKIKNLLAEPASPTSQRYGQMVVQLAAVRRDASAKSSTASPSVNALNQEKARASADFSTDPAATRLDCDLYMRSPKLPLDPIDPTECPVNDEFKDEFAQEVFALLLCESN</sequence>
<comment type="caution">
    <text evidence="2">The sequence shown here is derived from an EMBL/GenBank/DDBJ whole genome shotgun (WGS) entry which is preliminary data.</text>
</comment>
<organism evidence="2 3">
    <name type="scientific">Hondaea fermentalgiana</name>
    <dbReference type="NCBI Taxonomy" id="2315210"/>
    <lineage>
        <taxon>Eukaryota</taxon>
        <taxon>Sar</taxon>
        <taxon>Stramenopiles</taxon>
        <taxon>Bigyra</taxon>
        <taxon>Labyrinthulomycetes</taxon>
        <taxon>Thraustochytrida</taxon>
        <taxon>Thraustochytriidae</taxon>
        <taxon>Hondaea</taxon>
    </lineage>
</organism>
<dbReference type="EMBL" id="BEYU01000121">
    <property type="protein sequence ID" value="GBG32322.1"/>
    <property type="molecule type" value="Genomic_DNA"/>
</dbReference>
<feature type="compositionally biased region" description="Polar residues" evidence="1">
    <location>
        <begin position="196"/>
        <end position="207"/>
    </location>
</feature>
<feature type="region of interest" description="Disordered" evidence="1">
    <location>
        <begin position="196"/>
        <end position="218"/>
    </location>
</feature>
<keyword evidence="3" id="KW-1185">Reference proteome</keyword>
<dbReference type="AlphaFoldDB" id="A0A2R5GN44"/>
<reference evidence="2 3" key="1">
    <citation type="submission" date="2017-12" db="EMBL/GenBank/DDBJ databases">
        <title>Sequencing, de novo assembly and annotation of complete genome of a new Thraustochytrid species, strain FCC1311.</title>
        <authorList>
            <person name="Sedici K."/>
            <person name="Godart F."/>
            <person name="Aiese Cigliano R."/>
            <person name="Sanseverino W."/>
            <person name="Barakat M."/>
            <person name="Ortet P."/>
            <person name="Marechal E."/>
            <person name="Cagnac O."/>
            <person name="Amato A."/>
        </authorList>
    </citation>
    <scope>NUCLEOTIDE SEQUENCE [LARGE SCALE GENOMIC DNA]</scope>
</reference>
<name>A0A2R5GN44_9STRA</name>
<dbReference type="Proteomes" id="UP000241890">
    <property type="component" value="Unassembled WGS sequence"/>
</dbReference>